<name>A0A0E9RGJ1_ANGAN</name>
<dbReference type="AlphaFoldDB" id="A0A0E9RGJ1"/>
<organism evidence="1">
    <name type="scientific">Anguilla anguilla</name>
    <name type="common">European freshwater eel</name>
    <name type="synonym">Muraena anguilla</name>
    <dbReference type="NCBI Taxonomy" id="7936"/>
    <lineage>
        <taxon>Eukaryota</taxon>
        <taxon>Metazoa</taxon>
        <taxon>Chordata</taxon>
        <taxon>Craniata</taxon>
        <taxon>Vertebrata</taxon>
        <taxon>Euteleostomi</taxon>
        <taxon>Actinopterygii</taxon>
        <taxon>Neopterygii</taxon>
        <taxon>Teleostei</taxon>
        <taxon>Anguilliformes</taxon>
        <taxon>Anguillidae</taxon>
        <taxon>Anguilla</taxon>
    </lineage>
</organism>
<reference evidence="1" key="2">
    <citation type="journal article" date="2015" name="Fish Shellfish Immunol.">
        <title>Early steps in the European eel (Anguilla anguilla)-Vibrio vulnificus interaction in the gills: Role of the RtxA13 toxin.</title>
        <authorList>
            <person name="Callol A."/>
            <person name="Pajuelo D."/>
            <person name="Ebbesson L."/>
            <person name="Teles M."/>
            <person name="MacKenzie S."/>
            <person name="Amaro C."/>
        </authorList>
    </citation>
    <scope>NUCLEOTIDE SEQUENCE</scope>
</reference>
<proteinExistence type="predicted"/>
<sequence>MCYTMYSVVRVGHSYEN</sequence>
<evidence type="ECO:0000313" key="1">
    <source>
        <dbReference type="EMBL" id="JAH27590.1"/>
    </source>
</evidence>
<protein>
    <submittedName>
        <fullName evidence="1">Uncharacterized protein</fullName>
    </submittedName>
</protein>
<reference evidence="1" key="1">
    <citation type="submission" date="2014-11" db="EMBL/GenBank/DDBJ databases">
        <authorList>
            <person name="Amaro Gonzalez C."/>
        </authorList>
    </citation>
    <scope>NUCLEOTIDE SEQUENCE</scope>
</reference>
<accession>A0A0E9RGJ1</accession>
<dbReference type="EMBL" id="GBXM01080987">
    <property type="protein sequence ID" value="JAH27590.1"/>
    <property type="molecule type" value="Transcribed_RNA"/>
</dbReference>